<evidence type="ECO:0000313" key="2">
    <source>
        <dbReference type="EMBL" id="AZI56107.1"/>
    </source>
</evidence>
<dbReference type="Proteomes" id="UP000272316">
    <property type="component" value="Chromosome"/>
</dbReference>
<dbReference type="PROSITE" id="PS51257">
    <property type="entry name" value="PROKAR_LIPOPROTEIN"/>
    <property type="match status" value="1"/>
</dbReference>
<dbReference type="RefSeq" id="WP_124986900.1">
    <property type="nucleotide sequence ID" value="NZ_CP034160.1"/>
</dbReference>
<reference evidence="3" key="1">
    <citation type="submission" date="2018-11" db="EMBL/GenBank/DDBJ databases">
        <title>Proposal to divide the Flavobacteriaceae and reorganize its genera based on Amino Acid Identity values calculated from whole genome sequences.</title>
        <authorList>
            <person name="Nicholson A.C."/>
            <person name="Gulvik C.A."/>
            <person name="Whitney A.M."/>
            <person name="Sheth M."/>
            <person name="Batra D."/>
            <person name="Pryor J."/>
            <person name="Bernardet J.-F."/>
            <person name="Hugo C."/>
            <person name="Kampfer P."/>
            <person name="Newman J.D."/>
            <person name="McQuiston J.R."/>
        </authorList>
    </citation>
    <scope>NUCLEOTIDE SEQUENCE [LARGE SCALE GENOMIC DNA]</scope>
    <source>
        <strain evidence="3">H6466</strain>
    </source>
</reference>
<organism evidence="2 3">
    <name type="scientific">Epilithonimonas vandammei</name>
    <dbReference type="NCBI Taxonomy" id="2487072"/>
    <lineage>
        <taxon>Bacteria</taxon>
        <taxon>Pseudomonadati</taxon>
        <taxon>Bacteroidota</taxon>
        <taxon>Flavobacteriia</taxon>
        <taxon>Flavobacteriales</taxon>
        <taxon>Weeksellaceae</taxon>
        <taxon>Chryseobacterium group</taxon>
        <taxon>Epilithonimonas</taxon>
    </lineage>
</organism>
<accession>A0A3G8ZHJ0</accession>
<dbReference type="EMBL" id="CP034160">
    <property type="protein sequence ID" value="AZI56107.1"/>
    <property type="molecule type" value="Genomic_DNA"/>
</dbReference>
<sequence length="247" mass="28986">MKIKYFEYIAIYLSVFLACIFIGYAAREYFIRNGADEFTINLFFWVGIGLGVLIFVFVILFLDPIVTWTVKQFSKNAKSKLVEKQETDSKNTQILNSVKKIEIPFENIADINSVRKTQQEIKIQQDKEKLQIGLNYTRNKFALYISNQDLDFLCKAIVLYSKKEEMTNRISIETKNLSTLDIYHFGWNIWNHFGGRSHLFQDEISKLLECNFEILNGYTINSIKRHLTDPDTKETIIKLQEDLAEYK</sequence>
<keyword evidence="1" id="KW-1133">Transmembrane helix</keyword>
<evidence type="ECO:0008006" key="4">
    <source>
        <dbReference type="Google" id="ProtNLM"/>
    </source>
</evidence>
<name>A0A3G8ZHJ0_9FLAO</name>
<dbReference type="AlphaFoldDB" id="A0A3G8ZHJ0"/>
<gene>
    <name evidence="2" type="ORF">EIB75_12935</name>
</gene>
<feature type="transmembrane region" description="Helical" evidence="1">
    <location>
        <begin position="6"/>
        <end position="26"/>
    </location>
</feature>
<evidence type="ECO:0000256" key="1">
    <source>
        <dbReference type="SAM" id="Phobius"/>
    </source>
</evidence>
<feature type="transmembrane region" description="Helical" evidence="1">
    <location>
        <begin position="38"/>
        <end position="62"/>
    </location>
</feature>
<proteinExistence type="predicted"/>
<keyword evidence="1" id="KW-0812">Transmembrane</keyword>
<dbReference type="KEGG" id="eva:EIB75_12935"/>
<keyword evidence="1" id="KW-0472">Membrane</keyword>
<evidence type="ECO:0000313" key="3">
    <source>
        <dbReference type="Proteomes" id="UP000272316"/>
    </source>
</evidence>
<protein>
    <recommendedName>
        <fullName evidence="4">Mobilization protein</fullName>
    </recommendedName>
</protein>